<keyword evidence="6" id="KW-1185">Reference proteome</keyword>
<dbReference type="NCBIfam" id="TIGR01730">
    <property type="entry name" value="RND_mfp"/>
    <property type="match status" value="1"/>
</dbReference>
<dbReference type="OrthoDB" id="9806939at2"/>
<feature type="domain" description="CusB-like beta-barrel" evidence="2">
    <location>
        <begin position="194"/>
        <end position="265"/>
    </location>
</feature>
<dbReference type="AlphaFoldDB" id="A0A6N8JIQ8"/>
<organism evidence="5 6">
    <name type="scientific">Chitinophaga oryziterrae</name>
    <dbReference type="NCBI Taxonomy" id="1031224"/>
    <lineage>
        <taxon>Bacteria</taxon>
        <taxon>Pseudomonadati</taxon>
        <taxon>Bacteroidota</taxon>
        <taxon>Chitinophagia</taxon>
        <taxon>Chitinophagales</taxon>
        <taxon>Chitinophagaceae</taxon>
        <taxon>Chitinophaga</taxon>
    </lineage>
</organism>
<dbReference type="InterPro" id="IPR058637">
    <property type="entry name" value="YknX-like_C"/>
</dbReference>
<evidence type="ECO:0000259" key="3">
    <source>
        <dbReference type="Pfam" id="PF25973"/>
    </source>
</evidence>
<dbReference type="Pfam" id="PF25989">
    <property type="entry name" value="YknX_C"/>
    <property type="match status" value="1"/>
</dbReference>
<dbReference type="Gene3D" id="2.40.30.170">
    <property type="match status" value="1"/>
</dbReference>
<reference evidence="5 6" key="1">
    <citation type="submission" date="2019-12" db="EMBL/GenBank/DDBJ databases">
        <title>The draft genomic sequence of strain Chitinophaga oryziterrae JCM 16595.</title>
        <authorList>
            <person name="Zhang X."/>
        </authorList>
    </citation>
    <scope>NUCLEOTIDE SEQUENCE [LARGE SCALE GENOMIC DNA]</scope>
    <source>
        <strain evidence="5 6">JCM 16595</strain>
    </source>
</reference>
<proteinExistence type="inferred from homology"/>
<dbReference type="InterPro" id="IPR058647">
    <property type="entry name" value="BSH_CzcB-like"/>
</dbReference>
<dbReference type="RefSeq" id="WP_157303642.1">
    <property type="nucleotide sequence ID" value="NZ_BAAAZB010000005.1"/>
</dbReference>
<dbReference type="Pfam" id="PF25973">
    <property type="entry name" value="BSH_CzcB"/>
    <property type="match status" value="1"/>
</dbReference>
<evidence type="ECO:0000313" key="6">
    <source>
        <dbReference type="Proteomes" id="UP000468388"/>
    </source>
</evidence>
<dbReference type="PANTHER" id="PTHR30469">
    <property type="entry name" value="MULTIDRUG RESISTANCE PROTEIN MDTA"/>
    <property type="match status" value="1"/>
</dbReference>
<dbReference type="Pfam" id="PF25954">
    <property type="entry name" value="Beta-barrel_RND_2"/>
    <property type="match status" value="1"/>
</dbReference>
<feature type="domain" description="CzcB-like barrel-sandwich hybrid" evidence="3">
    <location>
        <begin position="68"/>
        <end position="187"/>
    </location>
</feature>
<dbReference type="GO" id="GO:1990281">
    <property type="term" value="C:efflux pump complex"/>
    <property type="evidence" value="ECO:0007669"/>
    <property type="project" value="TreeGrafter"/>
</dbReference>
<protein>
    <submittedName>
        <fullName evidence="5">Efflux RND transporter periplasmic adaptor subunit</fullName>
    </submittedName>
</protein>
<dbReference type="EMBL" id="WRXO01000013">
    <property type="protein sequence ID" value="MVT44854.1"/>
    <property type="molecule type" value="Genomic_DNA"/>
</dbReference>
<gene>
    <name evidence="5" type="ORF">GO495_29955</name>
</gene>
<evidence type="ECO:0000259" key="4">
    <source>
        <dbReference type="Pfam" id="PF25989"/>
    </source>
</evidence>
<dbReference type="InterPro" id="IPR006143">
    <property type="entry name" value="RND_pump_MFP"/>
</dbReference>
<dbReference type="Gene3D" id="2.40.420.20">
    <property type="match status" value="1"/>
</dbReference>
<evidence type="ECO:0000256" key="1">
    <source>
        <dbReference type="ARBA" id="ARBA00009477"/>
    </source>
</evidence>
<name>A0A6N8JIQ8_9BACT</name>
<evidence type="ECO:0000313" key="5">
    <source>
        <dbReference type="EMBL" id="MVT44854.1"/>
    </source>
</evidence>
<dbReference type="Gene3D" id="2.40.50.100">
    <property type="match status" value="1"/>
</dbReference>
<dbReference type="Gene3D" id="1.10.287.470">
    <property type="entry name" value="Helix hairpin bin"/>
    <property type="match status" value="1"/>
</dbReference>
<accession>A0A6N8JIQ8</accession>
<comment type="similarity">
    <text evidence="1">Belongs to the membrane fusion protein (MFP) (TC 8.A.1) family.</text>
</comment>
<feature type="domain" description="YknX-like C-terminal permuted SH3-like" evidence="4">
    <location>
        <begin position="272"/>
        <end position="341"/>
    </location>
</feature>
<dbReference type="SUPFAM" id="SSF111369">
    <property type="entry name" value="HlyD-like secretion proteins"/>
    <property type="match status" value="1"/>
</dbReference>
<dbReference type="InterPro" id="IPR058792">
    <property type="entry name" value="Beta-barrel_RND_2"/>
</dbReference>
<dbReference type="Proteomes" id="UP000468388">
    <property type="component" value="Unassembled WGS sequence"/>
</dbReference>
<comment type="caution">
    <text evidence="5">The sequence shown here is derived from an EMBL/GenBank/DDBJ whole genome shotgun (WGS) entry which is preliminary data.</text>
</comment>
<evidence type="ECO:0000259" key="2">
    <source>
        <dbReference type="Pfam" id="PF25954"/>
    </source>
</evidence>
<sequence length="342" mass="36982">MKAYLINITLFGLIVLIKTSCNTDNATAYQTPAINVKIASVEIGYQQVQFHYSGSIEARHLSTAAFIVPGRIKAVCVQIGDFVKQGDVVALLETTHYKTALAIATTELGQALDNYTRSAELYNKGSLPSVDYVRVSNQLDIALAKQKNASADMAETILPAPMKGVITGCSIEKGNVVTNGTNAISIASIDEVFATFTVPEQEISQLKKHQKAMITVPALSAEYEGEIEIINPVADPVSKSYTVKVLLHNYTHQLLPGMLGTISMSVSSKTPVMTLPADAILKDTTGRTYVYVADEQWTVTRKWVETGSFCGKNIIITAGLFANDLVIASGQQTLKDGDPIRF</sequence>
<dbReference type="GO" id="GO:0015562">
    <property type="term" value="F:efflux transmembrane transporter activity"/>
    <property type="evidence" value="ECO:0007669"/>
    <property type="project" value="TreeGrafter"/>
</dbReference>